<proteinExistence type="inferred from homology"/>
<keyword evidence="3 9" id="KW-0812">Transmembrane</keyword>
<feature type="transmembrane region" description="Helical" evidence="9">
    <location>
        <begin position="175"/>
        <end position="196"/>
    </location>
</feature>
<dbReference type="EMBL" id="HBGE01033684">
    <property type="protein sequence ID" value="CAD9127301.1"/>
    <property type="molecule type" value="Transcribed_RNA"/>
</dbReference>
<comment type="similarity">
    <text evidence="1 9">Belongs to the YIF1 family.</text>
</comment>
<dbReference type="GO" id="GO:0005793">
    <property type="term" value="C:endoplasmic reticulum-Golgi intermediate compartment"/>
    <property type="evidence" value="ECO:0007669"/>
    <property type="project" value="UniProtKB-UniRule"/>
</dbReference>
<keyword evidence="8 9" id="KW-0472">Membrane</keyword>
<feature type="transmembrane region" description="Helical" evidence="9">
    <location>
        <begin position="110"/>
        <end position="133"/>
    </location>
</feature>
<dbReference type="AlphaFoldDB" id="A0A7S1MBZ8"/>
<organism evidence="10">
    <name type="scientific">Alexandrium catenella</name>
    <name type="common">Red tide dinoflagellate</name>
    <name type="synonym">Gonyaulax catenella</name>
    <dbReference type="NCBI Taxonomy" id="2925"/>
    <lineage>
        <taxon>Eukaryota</taxon>
        <taxon>Sar</taxon>
        <taxon>Alveolata</taxon>
        <taxon>Dinophyceae</taxon>
        <taxon>Gonyaulacales</taxon>
        <taxon>Pyrocystaceae</taxon>
        <taxon>Alexandrium</taxon>
    </lineage>
</organism>
<evidence type="ECO:0000256" key="8">
    <source>
        <dbReference type="ARBA" id="ARBA00023136"/>
    </source>
</evidence>
<evidence type="ECO:0000313" key="10">
    <source>
        <dbReference type="EMBL" id="CAD9127301.1"/>
    </source>
</evidence>
<name>A0A7S1MBZ8_ALECA</name>
<comment type="subcellular location">
    <subcellularLocation>
        <location evidence="9">Endoplasmic reticulum membrane</location>
        <topology evidence="9">Multi-pass membrane protein</topology>
    </subcellularLocation>
    <subcellularLocation>
        <location evidence="9">Golgi apparatus membrane</location>
        <topology evidence="9">Multi-pass membrane protein</topology>
    </subcellularLocation>
</comment>
<dbReference type="GO" id="GO:0006888">
    <property type="term" value="P:endoplasmic reticulum to Golgi vesicle-mediated transport"/>
    <property type="evidence" value="ECO:0007669"/>
    <property type="project" value="UniProtKB-UniRule"/>
</dbReference>
<accession>A0A7S1MBZ8</accession>
<reference evidence="10" key="1">
    <citation type="submission" date="2021-01" db="EMBL/GenBank/DDBJ databases">
        <authorList>
            <person name="Corre E."/>
            <person name="Pelletier E."/>
            <person name="Niang G."/>
            <person name="Scheremetjew M."/>
            <person name="Finn R."/>
            <person name="Kale V."/>
            <person name="Holt S."/>
            <person name="Cochrane G."/>
            <person name="Meng A."/>
            <person name="Brown T."/>
            <person name="Cohen L."/>
        </authorList>
    </citation>
    <scope>NUCLEOTIDE SEQUENCE</scope>
    <source>
        <strain evidence="10">OF101</strain>
    </source>
</reference>
<sequence>MVSHFAREIREGSMAMFPQLMQTARGYFNVTQGYVLRKALWQLAPMNMAKKKSGEGEIGAEKDWGVRVVKGLEVDIEAPDAYIPTMGFVTYVLLYCLVQGLEERFNPDVLGSTLTFALVILVLETAVVKGALFLVGAADAPVMDVAALMGYKYYHLSLQLGVGLLVGGGWKPQGFLYKLFSLVIFGSCGAALWQVLRRLPRLQPARSSQECGPDMHKILIKVLPVLEVLICWLLLPSWSKRPLGAKSSVKEVVQEVTTTVVALALNSSDTGAAAAQSHRVEG</sequence>
<evidence type="ECO:0000256" key="1">
    <source>
        <dbReference type="ARBA" id="ARBA00009727"/>
    </source>
</evidence>
<keyword evidence="4 9" id="KW-0256">Endoplasmic reticulum</keyword>
<keyword evidence="6 9" id="KW-1133">Transmembrane helix</keyword>
<evidence type="ECO:0000256" key="7">
    <source>
        <dbReference type="ARBA" id="ARBA00023034"/>
    </source>
</evidence>
<evidence type="ECO:0000256" key="2">
    <source>
        <dbReference type="ARBA" id="ARBA00022448"/>
    </source>
</evidence>
<dbReference type="PANTHER" id="PTHR14083:SF0">
    <property type="entry name" value="YIP1D-INTERACTING FACTOR 1, ISOFORM C"/>
    <property type="match status" value="1"/>
</dbReference>
<dbReference type="InterPro" id="IPR005578">
    <property type="entry name" value="Yif1_fam"/>
</dbReference>
<dbReference type="GO" id="GO:0005789">
    <property type="term" value="C:endoplasmic reticulum membrane"/>
    <property type="evidence" value="ECO:0007669"/>
    <property type="project" value="UniProtKB-SubCell"/>
</dbReference>
<dbReference type="GO" id="GO:0000139">
    <property type="term" value="C:Golgi membrane"/>
    <property type="evidence" value="ECO:0007669"/>
    <property type="project" value="UniProtKB-SubCell"/>
</dbReference>
<feature type="transmembrane region" description="Helical" evidence="9">
    <location>
        <begin position="153"/>
        <end position="170"/>
    </location>
</feature>
<evidence type="ECO:0000256" key="3">
    <source>
        <dbReference type="ARBA" id="ARBA00022692"/>
    </source>
</evidence>
<comment type="function">
    <text evidence="9">Has a role in transport between endoplasmic reticulum and Golgi.</text>
</comment>
<dbReference type="GO" id="GO:0015031">
    <property type="term" value="P:protein transport"/>
    <property type="evidence" value="ECO:0007669"/>
    <property type="project" value="UniProtKB-KW"/>
</dbReference>
<evidence type="ECO:0000256" key="6">
    <source>
        <dbReference type="ARBA" id="ARBA00022989"/>
    </source>
</evidence>
<evidence type="ECO:0000256" key="5">
    <source>
        <dbReference type="ARBA" id="ARBA00022927"/>
    </source>
</evidence>
<dbReference type="Pfam" id="PF03878">
    <property type="entry name" value="YIF1"/>
    <property type="match status" value="1"/>
</dbReference>
<keyword evidence="5 9" id="KW-0653">Protein transport</keyword>
<dbReference type="GO" id="GO:0030134">
    <property type="term" value="C:COPII-coated ER to Golgi transport vesicle"/>
    <property type="evidence" value="ECO:0007669"/>
    <property type="project" value="TreeGrafter"/>
</dbReference>
<keyword evidence="2 9" id="KW-0813">Transport</keyword>
<evidence type="ECO:0000256" key="4">
    <source>
        <dbReference type="ARBA" id="ARBA00022824"/>
    </source>
</evidence>
<keyword evidence="7 9" id="KW-0333">Golgi apparatus</keyword>
<evidence type="ECO:0000256" key="9">
    <source>
        <dbReference type="RuleBase" id="RU368073"/>
    </source>
</evidence>
<protein>
    <recommendedName>
        <fullName evidence="9">Protein YIF1</fullName>
    </recommendedName>
</protein>
<gene>
    <name evidence="10" type="ORF">ACAT0790_LOCUS20360</name>
</gene>
<dbReference type="PANTHER" id="PTHR14083">
    <property type="entry name" value="YIP1 INTERACTING FACTOR HOMOLOG YIF1 PROTEIN"/>
    <property type="match status" value="1"/>
</dbReference>